<reference evidence="12 13" key="1">
    <citation type="submission" date="2016-10" db="EMBL/GenBank/DDBJ databases">
        <authorList>
            <person name="de Groot N.N."/>
        </authorList>
    </citation>
    <scope>NUCLEOTIDE SEQUENCE [LARGE SCALE GENOMIC DNA]</scope>
    <source>
        <strain evidence="12 13">AR40</strain>
    </source>
</reference>
<dbReference type="InterPro" id="IPR005467">
    <property type="entry name" value="His_kinase_dom"/>
</dbReference>
<dbReference type="PANTHER" id="PTHR34220">
    <property type="entry name" value="SENSOR HISTIDINE KINASE YPDA"/>
    <property type="match status" value="1"/>
</dbReference>
<dbReference type="InterPro" id="IPR003594">
    <property type="entry name" value="HATPase_dom"/>
</dbReference>
<feature type="transmembrane region" description="Helical" evidence="10">
    <location>
        <begin position="310"/>
        <end position="329"/>
    </location>
</feature>
<dbReference type="EMBL" id="FOGJ01000009">
    <property type="protein sequence ID" value="SER67573.1"/>
    <property type="molecule type" value="Genomic_DNA"/>
</dbReference>
<evidence type="ECO:0000256" key="9">
    <source>
        <dbReference type="ARBA" id="ARBA00023136"/>
    </source>
</evidence>
<protein>
    <recommendedName>
        <fullName evidence="3">histidine kinase</fullName>
        <ecNumber evidence="3">2.7.13.3</ecNumber>
    </recommendedName>
</protein>
<name>A0A1H9R6K2_BUTFI</name>
<dbReference type="PANTHER" id="PTHR34220:SF7">
    <property type="entry name" value="SENSOR HISTIDINE KINASE YPDA"/>
    <property type="match status" value="1"/>
</dbReference>
<dbReference type="Gene3D" id="3.30.565.10">
    <property type="entry name" value="Histidine kinase-like ATPase, C-terminal domain"/>
    <property type="match status" value="1"/>
</dbReference>
<dbReference type="InterPro" id="IPR004358">
    <property type="entry name" value="Sig_transdc_His_kin-like_C"/>
</dbReference>
<dbReference type="GO" id="GO:0005886">
    <property type="term" value="C:plasma membrane"/>
    <property type="evidence" value="ECO:0007669"/>
    <property type="project" value="UniProtKB-SubCell"/>
</dbReference>
<keyword evidence="6 12" id="KW-0418">Kinase</keyword>
<dbReference type="PROSITE" id="PS50109">
    <property type="entry name" value="HIS_KIN"/>
    <property type="match status" value="1"/>
</dbReference>
<dbReference type="RefSeq" id="WP_022757778.1">
    <property type="nucleotide sequence ID" value="NZ_FOGJ01000009.1"/>
</dbReference>
<dbReference type="InterPro" id="IPR010559">
    <property type="entry name" value="Sig_transdc_His_kin_internal"/>
</dbReference>
<evidence type="ECO:0000256" key="6">
    <source>
        <dbReference type="ARBA" id="ARBA00022777"/>
    </source>
</evidence>
<dbReference type="OrthoDB" id="9809348at2"/>
<dbReference type="Proteomes" id="UP000182584">
    <property type="component" value="Unassembled WGS sequence"/>
</dbReference>
<evidence type="ECO:0000313" key="12">
    <source>
        <dbReference type="EMBL" id="SER67573.1"/>
    </source>
</evidence>
<dbReference type="Pfam" id="PF06580">
    <property type="entry name" value="His_kinase"/>
    <property type="match status" value="1"/>
</dbReference>
<dbReference type="PRINTS" id="PR00344">
    <property type="entry name" value="BCTRLSENSOR"/>
</dbReference>
<dbReference type="CDD" id="cd12912">
    <property type="entry name" value="PDC2_MCP_like"/>
    <property type="match status" value="1"/>
</dbReference>
<dbReference type="Pfam" id="PF02743">
    <property type="entry name" value="dCache_1"/>
    <property type="match status" value="1"/>
</dbReference>
<evidence type="ECO:0000256" key="5">
    <source>
        <dbReference type="ARBA" id="ARBA00022692"/>
    </source>
</evidence>
<evidence type="ECO:0000256" key="10">
    <source>
        <dbReference type="SAM" id="Phobius"/>
    </source>
</evidence>
<dbReference type="GO" id="GO:0000155">
    <property type="term" value="F:phosphorelay sensor kinase activity"/>
    <property type="evidence" value="ECO:0007669"/>
    <property type="project" value="InterPro"/>
</dbReference>
<sequence length="614" mass="69816">MGLFKRKDGGKQKGHHELRKKLESRNIQITLLTSYTIVSILSMSLLGAVLYSSFASISRRVATDNARTILSQTGEKLEDYLRQMRQLSDAFYYTSIQTSDIHVDKIGSQMNLLYESNKDNVVSMALFESNGRQLGAAPSAIQKDNIDVTTQEWFVEATTQVENMHFSTPHVQNLFSDSAGRYYWVISLSRSVMYTRGGIPKQGVLLVDMDYTTVYQMFDILNNSLSQGYIYLCDKEGRIIYHPQNMQIVSGLYDENNQVVATYSDGVYEEKFNGEKRIEIVNTISYTGWKLVSVIPTKNLSVGLRSTRSFMVLIVLLVMLAVLLLNRLISARISSPIKKLTASIHNIEVTERSVPLVYIGGSNEVRYLGTTLQKLLNQISLLMADIIKEQEEKRKSELDALQSQVNPHFLYNTLDSIVWMVEDGRNKEAVYMITQLSSLFRISLSNGRNIIRVSEEIKHAENYTNIQKVRFKDSFSVKYEIDQDIMNCCIVKLVVQPLLENAIYYGVKGMEDPGSIWVRGYRKGDNVYIEVEDNGYGMSPEQAKGLLTEEGRTRARGSGVGLINVHRRLQLRFGRDYGLIIDTEADEGTKVTIHMPYIEYSEENARDVESAEYI</sequence>
<evidence type="ECO:0000256" key="2">
    <source>
        <dbReference type="ARBA" id="ARBA00004651"/>
    </source>
</evidence>
<organism evidence="12 13">
    <name type="scientific">Butyrivibrio fibrisolvens</name>
    <dbReference type="NCBI Taxonomy" id="831"/>
    <lineage>
        <taxon>Bacteria</taxon>
        <taxon>Bacillati</taxon>
        <taxon>Bacillota</taxon>
        <taxon>Clostridia</taxon>
        <taxon>Lachnospirales</taxon>
        <taxon>Lachnospiraceae</taxon>
        <taxon>Butyrivibrio</taxon>
    </lineage>
</organism>
<gene>
    <name evidence="12" type="ORF">SAMN04487884_10939</name>
</gene>
<comment type="catalytic activity">
    <reaction evidence="1">
        <text>ATP + protein L-histidine = ADP + protein N-phospho-L-histidine.</text>
        <dbReference type="EC" id="2.7.13.3"/>
    </reaction>
</comment>
<keyword evidence="9 10" id="KW-0472">Membrane</keyword>
<dbReference type="InterPro" id="IPR036890">
    <property type="entry name" value="HATPase_C_sf"/>
</dbReference>
<dbReference type="Pfam" id="PF02518">
    <property type="entry name" value="HATPase_c"/>
    <property type="match status" value="1"/>
</dbReference>
<dbReference type="SMART" id="SM00387">
    <property type="entry name" value="HATPase_c"/>
    <property type="match status" value="1"/>
</dbReference>
<dbReference type="Gene3D" id="6.10.340.10">
    <property type="match status" value="1"/>
</dbReference>
<dbReference type="SUPFAM" id="SSF55874">
    <property type="entry name" value="ATPase domain of HSP90 chaperone/DNA topoisomerase II/histidine kinase"/>
    <property type="match status" value="1"/>
</dbReference>
<keyword evidence="8" id="KW-0902">Two-component regulatory system</keyword>
<accession>A0A1H9R6K2</accession>
<evidence type="ECO:0000313" key="13">
    <source>
        <dbReference type="Proteomes" id="UP000182584"/>
    </source>
</evidence>
<evidence type="ECO:0000256" key="3">
    <source>
        <dbReference type="ARBA" id="ARBA00012438"/>
    </source>
</evidence>
<evidence type="ECO:0000256" key="8">
    <source>
        <dbReference type="ARBA" id="ARBA00023012"/>
    </source>
</evidence>
<proteinExistence type="predicted"/>
<evidence type="ECO:0000256" key="7">
    <source>
        <dbReference type="ARBA" id="ARBA00022989"/>
    </source>
</evidence>
<keyword evidence="6 12" id="KW-0808">Transferase</keyword>
<dbReference type="InterPro" id="IPR033479">
    <property type="entry name" value="dCache_1"/>
</dbReference>
<keyword evidence="7 10" id="KW-1133">Transmembrane helix</keyword>
<comment type="subcellular location">
    <subcellularLocation>
        <location evidence="2">Cell membrane</location>
        <topology evidence="2">Multi-pass membrane protein</topology>
    </subcellularLocation>
</comment>
<evidence type="ECO:0000256" key="1">
    <source>
        <dbReference type="ARBA" id="ARBA00000085"/>
    </source>
</evidence>
<feature type="domain" description="Histidine kinase" evidence="11">
    <location>
        <begin position="494"/>
        <end position="599"/>
    </location>
</feature>
<dbReference type="InterPro" id="IPR050640">
    <property type="entry name" value="Bact_2-comp_sensor_kinase"/>
</dbReference>
<dbReference type="EC" id="2.7.13.3" evidence="3"/>
<evidence type="ECO:0000256" key="4">
    <source>
        <dbReference type="ARBA" id="ARBA00022475"/>
    </source>
</evidence>
<keyword evidence="4" id="KW-1003">Cell membrane</keyword>
<dbReference type="AlphaFoldDB" id="A0A1H9R6K2"/>
<dbReference type="eggNOG" id="COG2972">
    <property type="taxonomic scope" value="Bacteria"/>
</dbReference>
<evidence type="ECO:0000259" key="11">
    <source>
        <dbReference type="PROSITE" id="PS50109"/>
    </source>
</evidence>
<dbReference type="Gene3D" id="3.30.450.20">
    <property type="entry name" value="PAS domain"/>
    <property type="match status" value="2"/>
</dbReference>
<keyword evidence="5 10" id="KW-0812">Transmembrane</keyword>
<feature type="transmembrane region" description="Helical" evidence="10">
    <location>
        <begin position="29"/>
        <end position="51"/>
    </location>
</feature>